<comment type="caution">
    <text evidence="2">The sequence shown here is derived from an EMBL/GenBank/DDBJ whole genome shotgun (WGS) entry which is preliminary data.</text>
</comment>
<name>A0A011VZC9_RUMAL</name>
<dbReference type="InterPro" id="IPR038721">
    <property type="entry name" value="IS701-like_DDE_dom"/>
</dbReference>
<dbReference type="Pfam" id="PF13546">
    <property type="entry name" value="DDE_5"/>
    <property type="match status" value="1"/>
</dbReference>
<evidence type="ECO:0000313" key="3">
    <source>
        <dbReference type="Proteomes" id="UP000021369"/>
    </source>
</evidence>
<dbReference type="Proteomes" id="UP000021369">
    <property type="component" value="Unassembled WGS sequence"/>
</dbReference>
<protein>
    <submittedName>
        <fullName evidence="2">Transposase</fullName>
    </submittedName>
</protein>
<proteinExistence type="predicted"/>
<sequence>MSRIITQKAEENKQISERIKNFMKRFDVSSALKSSNAVKIKGFTVIEIFQYLFMLVFAHRSIYMDMKKDTAPFAKDTVYRFLNSARINWLRFTTRLSAKIIKDAIAPPTSEQRENVLIIDDSVFERNRSKKVELLTKVFDHAKRNYIYGFRMLTLGWLDGNTFMPVNSILLCLQDI</sequence>
<dbReference type="AlphaFoldDB" id="A0A011VZC9"/>
<feature type="domain" description="Transposase IS701-like DDE" evidence="1">
    <location>
        <begin position="65"/>
        <end position="167"/>
    </location>
</feature>
<keyword evidence="3" id="KW-1185">Reference proteome</keyword>
<gene>
    <name evidence="2" type="ORF">RASY3_02550</name>
</gene>
<evidence type="ECO:0000259" key="1">
    <source>
        <dbReference type="Pfam" id="PF13546"/>
    </source>
</evidence>
<organism evidence="2 3">
    <name type="scientific">Ruminococcus albus SY3</name>
    <dbReference type="NCBI Taxonomy" id="1341156"/>
    <lineage>
        <taxon>Bacteria</taxon>
        <taxon>Bacillati</taxon>
        <taxon>Bacillota</taxon>
        <taxon>Clostridia</taxon>
        <taxon>Eubacteriales</taxon>
        <taxon>Oscillospiraceae</taxon>
        <taxon>Ruminococcus</taxon>
    </lineage>
</organism>
<dbReference type="RefSeq" id="WP_051506295.1">
    <property type="nucleotide sequence ID" value="NZ_JEOB01000001.1"/>
</dbReference>
<reference evidence="2 3" key="1">
    <citation type="submission" date="2013-06" db="EMBL/GenBank/DDBJ databases">
        <title>Rumen cellulosomics: divergent fiber-degrading strategies revealed by comparative genome-wide analysis of six Ruminococcal strains.</title>
        <authorList>
            <person name="Dassa B."/>
            <person name="Borovok I."/>
            <person name="Lamed R."/>
            <person name="Flint H."/>
            <person name="Yeoman C.J."/>
            <person name="White B."/>
            <person name="Bayer E.A."/>
        </authorList>
    </citation>
    <scope>NUCLEOTIDE SEQUENCE [LARGE SCALE GENOMIC DNA]</scope>
    <source>
        <strain evidence="2 3">SY3</strain>
    </source>
</reference>
<dbReference type="EMBL" id="JEOB01000001">
    <property type="protein sequence ID" value="EXM40681.1"/>
    <property type="molecule type" value="Genomic_DNA"/>
</dbReference>
<dbReference type="InterPro" id="IPR012337">
    <property type="entry name" value="RNaseH-like_sf"/>
</dbReference>
<accession>A0A011VZC9</accession>
<dbReference type="SUPFAM" id="SSF53098">
    <property type="entry name" value="Ribonuclease H-like"/>
    <property type="match status" value="1"/>
</dbReference>
<evidence type="ECO:0000313" key="2">
    <source>
        <dbReference type="EMBL" id="EXM40681.1"/>
    </source>
</evidence>